<organism evidence="1 2">
    <name type="scientific">Pyrococcus kukulkanii</name>
    <dbReference type="NCBI Taxonomy" id="1609559"/>
    <lineage>
        <taxon>Archaea</taxon>
        <taxon>Methanobacteriati</taxon>
        <taxon>Methanobacteriota</taxon>
        <taxon>Thermococci</taxon>
        <taxon>Thermococcales</taxon>
        <taxon>Thermococcaceae</taxon>
        <taxon>Pyrococcus</taxon>
    </lineage>
</organism>
<evidence type="ECO:0000313" key="1">
    <source>
        <dbReference type="EMBL" id="AMM54159.1"/>
    </source>
</evidence>
<accession>A0A127BBI9</accession>
<dbReference type="KEGG" id="pyc:TQ32_06465"/>
<dbReference type="PATRIC" id="fig|1609559.3.peg.1354"/>
<evidence type="ECO:0000313" key="2">
    <source>
        <dbReference type="Proteomes" id="UP000070587"/>
    </source>
</evidence>
<dbReference type="EMBL" id="CP010835">
    <property type="protein sequence ID" value="AMM54159.1"/>
    <property type="molecule type" value="Genomic_DNA"/>
</dbReference>
<protein>
    <submittedName>
        <fullName evidence="1">Uncharacterized protein</fullName>
    </submittedName>
</protein>
<dbReference type="GeneID" id="28491463"/>
<proteinExistence type="predicted"/>
<reference evidence="1 2" key="2">
    <citation type="journal article" date="2016" name="Int. J. Syst. Evol. Microbiol.">
        <title>Pyrococcus kukulkanii sp. nov., a hyperthermophilic, piezophilic archaeon isolated from a deep-sea hydrothermal vent.</title>
        <authorList>
            <person name="Callac N."/>
            <person name="Oger P."/>
            <person name="Lesongeur F."/>
            <person name="Rattray J.E."/>
            <person name="Vannier P."/>
            <person name="Michoud G."/>
            <person name="Beauverger M."/>
            <person name="Gayet N."/>
            <person name="Rouxel O."/>
            <person name="Jebbar M."/>
            <person name="Godfroy A."/>
        </authorList>
    </citation>
    <scope>NUCLEOTIDE SEQUENCE [LARGE SCALE GENOMIC DNA]</scope>
    <source>
        <strain evidence="1 2">NCB100</strain>
    </source>
</reference>
<dbReference type="AlphaFoldDB" id="A0A127BBI9"/>
<sequence length="191" mass="23224">MVKFCPLKKYRDMWNEIFKDAEYVETGVFSEPERGRYAIILRGKKEFVLEAYIILYLRKIKEEEIKDFTRIFDKLIILVRLSRLENWSVHTWKVLRLKGEPWLMVVGYVPWRVTVWEGIEELEWEKHVFIDFETELDNVIKLYRRIERRKKRNDLVDEPFKEGIMVIDDRRDGIDEIPRTRNVDEGKVGKV</sequence>
<dbReference type="Proteomes" id="UP000070587">
    <property type="component" value="Chromosome"/>
</dbReference>
<name>A0A127BBI9_9EURY</name>
<reference evidence="2" key="1">
    <citation type="submission" date="2015-02" db="EMBL/GenBank/DDBJ databases">
        <title>Pyrococcus kukulkanii sp. nov., a novel hyperthermophilic archaeon isolated from a deep-sea hydrothermal vent at the Guaymas Basin.</title>
        <authorList>
            <person name="Oger P.M."/>
            <person name="Callac N."/>
            <person name="Jebbar M."/>
            <person name="Godfroy A."/>
        </authorList>
    </citation>
    <scope>NUCLEOTIDE SEQUENCE [LARGE SCALE GENOMIC DNA]</scope>
    <source>
        <strain evidence="2">NCB100</strain>
    </source>
</reference>
<dbReference type="RefSeq" id="WP_068322499.1">
    <property type="nucleotide sequence ID" value="NZ_CP010835.1"/>
</dbReference>
<dbReference type="STRING" id="1609559.TQ32_06465"/>
<gene>
    <name evidence="1" type="ORF">TQ32_06465</name>
</gene>